<feature type="compositionally biased region" description="Basic and acidic residues" evidence="1">
    <location>
        <begin position="83"/>
        <end position="92"/>
    </location>
</feature>
<dbReference type="EMBL" id="MKGL01000289">
    <property type="protein sequence ID" value="RNF01148.1"/>
    <property type="molecule type" value="Genomic_DNA"/>
</dbReference>
<keyword evidence="3" id="KW-1185">Reference proteome</keyword>
<proteinExistence type="predicted"/>
<dbReference type="VEuPathDB" id="TriTrypDB:TRSC58_00304"/>
<gene>
    <name evidence="2" type="ORF">TraAM80_07198</name>
</gene>
<evidence type="ECO:0000313" key="3">
    <source>
        <dbReference type="Proteomes" id="UP000283634"/>
    </source>
</evidence>
<reference evidence="2 3" key="1">
    <citation type="journal article" date="2018" name="BMC Genomics">
        <title>Genomic comparison of Trypanosoma conorhini and Trypanosoma rangeli to Trypanosoma cruzi strains of high and low virulence.</title>
        <authorList>
            <person name="Bradwell K.R."/>
            <person name="Koparde V.N."/>
            <person name="Matveyev A.V."/>
            <person name="Serrano M.G."/>
            <person name="Alves J.M."/>
            <person name="Parikh H."/>
            <person name="Huang B."/>
            <person name="Lee V."/>
            <person name="Espinosa-Alvarez O."/>
            <person name="Ortiz P.A."/>
            <person name="Costa-Martins A.G."/>
            <person name="Teixeira M.M."/>
            <person name="Buck G.A."/>
        </authorList>
    </citation>
    <scope>NUCLEOTIDE SEQUENCE [LARGE SCALE GENOMIC DNA]</scope>
    <source>
        <strain evidence="2 3">AM80</strain>
    </source>
</reference>
<feature type="region of interest" description="Disordered" evidence="1">
    <location>
        <begin position="83"/>
        <end position="130"/>
    </location>
</feature>
<dbReference type="AlphaFoldDB" id="A0A422N6P4"/>
<sequence>MAQKQILLRELANVREKLAHLIDRREFDRTIHALEAHLADPMHPTFTYGSSLLYRDAVKHNRVARNPVLCSLPAAKEYAELQKRRESLRAHENTLSPQQAAKLQERQSADASMNGEALDSQPSFSTKELF</sequence>
<name>A0A422N6P4_TRYRA</name>
<accession>A0A422N6P4</accession>
<dbReference type="Proteomes" id="UP000283634">
    <property type="component" value="Unassembled WGS sequence"/>
</dbReference>
<comment type="caution">
    <text evidence="2">The sequence shown here is derived from an EMBL/GenBank/DDBJ whole genome shotgun (WGS) entry which is preliminary data.</text>
</comment>
<dbReference type="GeneID" id="40331131"/>
<dbReference type="RefSeq" id="XP_029236169.1">
    <property type="nucleotide sequence ID" value="XM_029384004.1"/>
</dbReference>
<feature type="compositionally biased region" description="Polar residues" evidence="1">
    <location>
        <begin position="120"/>
        <end position="130"/>
    </location>
</feature>
<evidence type="ECO:0000313" key="2">
    <source>
        <dbReference type="EMBL" id="RNF01148.1"/>
    </source>
</evidence>
<organism evidence="2 3">
    <name type="scientific">Trypanosoma rangeli</name>
    <dbReference type="NCBI Taxonomy" id="5698"/>
    <lineage>
        <taxon>Eukaryota</taxon>
        <taxon>Discoba</taxon>
        <taxon>Euglenozoa</taxon>
        <taxon>Kinetoplastea</taxon>
        <taxon>Metakinetoplastina</taxon>
        <taxon>Trypanosomatida</taxon>
        <taxon>Trypanosomatidae</taxon>
        <taxon>Trypanosoma</taxon>
        <taxon>Herpetosoma</taxon>
    </lineage>
</organism>
<evidence type="ECO:0000256" key="1">
    <source>
        <dbReference type="SAM" id="MobiDB-lite"/>
    </source>
</evidence>
<protein>
    <submittedName>
        <fullName evidence="2">Uncharacterized protein</fullName>
    </submittedName>
</protein>